<feature type="compositionally biased region" description="Basic and acidic residues" evidence="1">
    <location>
        <begin position="38"/>
        <end position="47"/>
    </location>
</feature>
<protein>
    <recommendedName>
        <fullName evidence="4">Flocculation protein FLO11-like</fullName>
    </recommendedName>
</protein>
<proteinExistence type="predicted"/>
<feature type="region of interest" description="Disordered" evidence="1">
    <location>
        <begin position="17"/>
        <end position="59"/>
    </location>
</feature>
<keyword evidence="3" id="KW-1185">Reference proteome</keyword>
<evidence type="ECO:0000256" key="1">
    <source>
        <dbReference type="SAM" id="MobiDB-lite"/>
    </source>
</evidence>
<evidence type="ECO:0000313" key="3">
    <source>
        <dbReference type="Proteomes" id="UP001362999"/>
    </source>
</evidence>
<evidence type="ECO:0000313" key="2">
    <source>
        <dbReference type="EMBL" id="KAK6974191.1"/>
    </source>
</evidence>
<reference evidence="2 3" key="1">
    <citation type="journal article" date="2024" name="J Genomics">
        <title>Draft genome sequencing and assembly of Favolaschia claudopus CIRM-BRFM 2984 isolated from oak limbs.</title>
        <authorList>
            <person name="Navarro D."/>
            <person name="Drula E."/>
            <person name="Chaduli D."/>
            <person name="Cazenave R."/>
            <person name="Ahrendt S."/>
            <person name="Wang J."/>
            <person name="Lipzen A."/>
            <person name="Daum C."/>
            <person name="Barry K."/>
            <person name="Grigoriev I.V."/>
            <person name="Favel A."/>
            <person name="Rosso M.N."/>
            <person name="Martin F."/>
        </authorList>
    </citation>
    <scope>NUCLEOTIDE SEQUENCE [LARGE SCALE GENOMIC DNA]</scope>
    <source>
        <strain evidence="2 3">CIRM-BRFM 2984</strain>
    </source>
</reference>
<name>A0AAV9Z7T9_9AGAR</name>
<dbReference type="Proteomes" id="UP001362999">
    <property type="component" value="Unassembled WGS sequence"/>
</dbReference>
<organism evidence="2 3">
    <name type="scientific">Favolaschia claudopus</name>
    <dbReference type="NCBI Taxonomy" id="2862362"/>
    <lineage>
        <taxon>Eukaryota</taxon>
        <taxon>Fungi</taxon>
        <taxon>Dikarya</taxon>
        <taxon>Basidiomycota</taxon>
        <taxon>Agaricomycotina</taxon>
        <taxon>Agaricomycetes</taxon>
        <taxon>Agaricomycetidae</taxon>
        <taxon>Agaricales</taxon>
        <taxon>Marasmiineae</taxon>
        <taxon>Mycenaceae</taxon>
        <taxon>Favolaschia</taxon>
    </lineage>
</organism>
<dbReference type="AlphaFoldDB" id="A0AAV9Z7T9"/>
<gene>
    <name evidence="2" type="ORF">R3P38DRAFT_3378737</name>
</gene>
<dbReference type="EMBL" id="JAWWNJ010000187">
    <property type="protein sequence ID" value="KAK6974191.1"/>
    <property type="molecule type" value="Genomic_DNA"/>
</dbReference>
<comment type="caution">
    <text evidence="2">The sequence shown here is derived from an EMBL/GenBank/DDBJ whole genome shotgun (WGS) entry which is preliminary data.</text>
</comment>
<feature type="compositionally biased region" description="Polar residues" evidence="1">
    <location>
        <begin position="156"/>
        <end position="171"/>
    </location>
</feature>
<sequence>MLRPKGLACRGVVDKALGTSLRGPGRPKGSRKKISRAKSVDPDEPPKRRGRSPGTGHLQKERAASLAAGVAIEEPKLKAPIGRPRKQLALQPPSVALGRRSSVRAVELQRSQILINHNSGVQSVYRFSPPVNPLNPCAPTPMPTINVTVNTGTGGEQTSTASPHQRSPLGTITNTTTSAVDNTPLSLFRTALGQENAELAEAIRYPSVTSILQQIDDSGVFEGSSVLTFPSVIFADALDDHQITHVDHVPIFDTDFYVHLIHMPIELANLFVEESIAAMGRGTLNLRRELLSHVTSQFPHSQPVSASVVLFAGANRFS</sequence>
<accession>A0AAV9Z7T9</accession>
<feature type="region of interest" description="Disordered" evidence="1">
    <location>
        <begin position="152"/>
        <end position="171"/>
    </location>
</feature>
<evidence type="ECO:0008006" key="4">
    <source>
        <dbReference type="Google" id="ProtNLM"/>
    </source>
</evidence>